<dbReference type="KEGG" id="elut:CKA38_10190"/>
<keyword evidence="3" id="KW-1185">Reference proteome</keyword>
<comment type="similarity">
    <text evidence="1">Belongs to the outer membrane factor (OMF) (TC 1.B.17) family.</text>
</comment>
<sequence>MKHIPHIALALLFTLHSSPFTLLRGAPAAEATTIPALITEISAKNPERAFYEAEISAARSSARAATRLADPELSVELGRTRVRASDGSLAGEGAAWSVSLTQTFDWPGRLPLRKAIASRDITLAELGLARFDQALTARARVLATGLHSAATRADAIREVADRFTALKETFLARDPAGLTPLLDTRVIEASELSLQRRATEAELALHAALIELNQLRGAAPDAPLRIDAPHDYAATLAAPPERNALLAAARENNFEYRMRRVELEQQGYAVRLARNERYPGIAVSPYYSQEKADGTERSFGIGLSIPLPVTGRSGAAVNEAESRRRQAEAAAYLAERELDRDVLLAAQTLQTKLAESARWKPDTITKFREAAALADRHYRLGAVPISTYIELQNSYLDAVESLLDTRNEALEAALRLEELTGLKLVPLSGANSK</sequence>
<dbReference type="OrthoDB" id="180990at2"/>
<proteinExistence type="inferred from homology"/>
<dbReference type="InterPro" id="IPR003423">
    <property type="entry name" value="OMP_efflux"/>
</dbReference>
<evidence type="ECO:0000313" key="2">
    <source>
        <dbReference type="EMBL" id="AWI09561.1"/>
    </source>
</evidence>
<evidence type="ECO:0000313" key="3">
    <source>
        <dbReference type="Proteomes" id="UP000244896"/>
    </source>
</evidence>
<accession>A0A2U8E3Z8</accession>
<dbReference type="RefSeq" id="WP_108825374.1">
    <property type="nucleotide sequence ID" value="NZ_CP023004.1"/>
</dbReference>
<evidence type="ECO:0000256" key="1">
    <source>
        <dbReference type="ARBA" id="ARBA00007613"/>
    </source>
</evidence>
<gene>
    <name evidence="2" type="ORF">CKA38_10190</name>
</gene>
<dbReference type="SUPFAM" id="SSF56954">
    <property type="entry name" value="Outer membrane efflux proteins (OEP)"/>
    <property type="match status" value="1"/>
</dbReference>
<dbReference type="Gene3D" id="1.20.1600.10">
    <property type="entry name" value="Outer membrane efflux proteins (OEP)"/>
    <property type="match status" value="1"/>
</dbReference>
<dbReference type="GO" id="GO:0015562">
    <property type="term" value="F:efflux transmembrane transporter activity"/>
    <property type="evidence" value="ECO:0007669"/>
    <property type="project" value="InterPro"/>
</dbReference>
<dbReference type="EMBL" id="CP023004">
    <property type="protein sequence ID" value="AWI09561.1"/>
    <property type="molecule type" value="Genomic_DNA"/>
</dbReference>
<reference evidence="2 3" key="1">
    <citation type="journal article" date="2018" name="Syst. Appl. Microbiol.">
        <title>Ereboglobus luteus gen. nov. sp. nov. from cockroach guts, and new insights into the oxygen relationship of the genera Opitutus and Didymococcus (Verrucomicrobia: Opitutaceae).</title>
        <authorList>
            <person name="Tegtmeier D."/>
            <person name="Belitz A."/>
            <person name="Radek R."/>
            <person name="Heimerl T."/>
            <person name="Brune A."/>
        </authorList>
    </citation>
    <scope>NUCLEOTIDE SEQUENCE [LARGE SCALE GENOMIC DNA]</scope>
    <source>
        <strain evidence="2 3">Ho45</strain>
    </source>
</reference>
<dbReference type="PANTHER" id="PTHR30203">
    <property type="entry name" value="OUTER MEMBRANE CATION EFFLUX PROTEIN"/>
    <property type="match status" value="1"/>
</dbReference>
<dbReference type="PANTHER" id="PTHR30203:SF24">
    <property type="entry name" value="BLR4935 PROTEIN"/>
    <property type="match status" value="1"/>
</dbReference>
<dbReference type="InterPro" id="IPR010131">
    <property type="entry name" value="MdtP/NodT-like"/>
</dbReference>
<organism evidence="2 3">
    <name type="scientific">Ereboglobus luteus</name>
    <dbReference type="NCBI Taxonomy" id="1796921"/>
    <lineage>
        <taxon>Bacteria</taxon>
        <taxon>Pseudomonadati</taxon>
        <taxon>Verrucomicrobiota</taxon>
        <taxon>Opitutia</taxon>
        <taxon>Opitutales</taxon>
        <taxon>Opitutaceae</taxon>
        <taxon>Ereboglobus</taxon>
    </lineage>
</organism>
<dbReference type="Pfam" id="PF02321">
    <property type="entry name" value="OEP"/>
    <property type="match status" value="1"/>
</dbReference>
<name>A0A2U8E3Z8_9BACT</name>
<dbReference type="AlphaFoldDB" id="A0A2U8E3Z8"/>
<protein>
    <submittedName>
        <fullName evidence="2">Transporter</fullName>
    </submittedName>
</protein>
<dbReference type="Proteomes" id="UP000244896">
    <property type="component" value="Chromosome"/>
</dbReference>